<proteinExistence type="predicted"/>
<dbReference type="Gene3D" id="3.50.50.60">
    <property type="entry name" value="FAD/NAD(P)-binding domain"/>
    <property type="match status" value="1"/>
</dbReference>
<keyword evidence="5" id="KW-1185">Reference proteome</keyword>
<reference evidence="4 5" key="1">
    <citation type="journal article" date="2024" name="Appl. Environ. Microbiol.">
        <title>Pontiella agarivorans sp. nov., a novel marine anaerobic bacterium capable of degrading macroalgal polysaccharides and fixing nitrogen.</title>
        <authorList>
            <person name="Liu N."/>
            <person name="Kivenson V."/>
            <person name="Peng X."/>
            <person name="Cui Z."/>
            <person name="Lankiewicz T.S."/>
            <person name="Gosselin K.M."/>
            <person name="English C.J."/>
            <person name="Blair E.M."/>
            <person name="O'Malley M.A."/>
            <person name="Valentine D.L."/>
        </authorList>
    </citation>
    <scope>NUCLEOTIDE SEQUENCE [LARGE SCALE GENOMIC DNA]</scope>
    <source>
        <strain evidence="4 5">NLcol2</strain>
    </source>
</reference>
<feature type="transmembrane region" description="Helical" evidence="2">
    <location>
        <begin position="182"/>
        <end position="199"/>
    </location>
</feature>
<accession>A0ABU5N032</accession>
<evidence type="ECO:0000313" key="5">
    <source>
        <dbReference type="Proteomes" id="UP001290861"/>
    </source>
</evidence>
<dbReference type="InterPro" id="IPR002938">
    <property type="entry name" value="FAD-bd"/>
</dbReference>
<dbReference type="GO" id="GO:0004497">
    <property type="term" value="F:monooxygenase activity"/>
    <property type="evidence" value="ECO:0007669"/>
    <property type="project" value="UniProtKB-KW"/>
</dbReference>
<keyword evidence="4" id="KW-0503">Monooxygenase</keyword>
<evidence type="ECO:0000313" key="4">
    <source>
        <dbReference type="EMBL" id="MDZ8119716.1"/>
    </source>
</evidence>
<dbReference type="Proteomes" id="UP001290861">
    <property type="component" value="Unassembled WGS sequence"/>
</dbReference>
<dbReference type="InterPro" id="IPR036188">
    <property type="entry name" value="FAD/NAD-bd_sf"/>
</dbReference>
<sequence>MMNDAHTYRPSQRLVALMYGLVCHLSFAAAVASMALALFFGMRIGRGPFHGWAALPANVLLIASFPFAHTWLLSPKGRRFMSRLVPLGIGPKLSWTVFATISSFQLLCVFWLWSPSGVVWWETSDAWKISIGTAAAAAWLLLGKSMWDAQLGVQTGYVGWSSVFLNRKATYKPFATQGLYRYVRQPIYISFALLLWLAAVWTPDQLVLAVTWTGYCVVGAVIKEKRFLRYFGEAFRNYQHEVPFWFPKLGKNSPDAKDTRPNDFDAVIIGAGPVGLLLANLLGQQGLNVLVAERRVKPPVGSMAIGITPPSLNILSALQLDTLFEQNGIPITKARVFEHGDFLGAVDFSGIAADHRYILSLPQCETIALLKQNLTHYPSVHLQDGMELAAFSETGGGIRVRLKDVETSSTSEITASYLAGCDGHRSQVRRLAGIGFPGRAYRSSFFMADFDDQTSLGREAHLYFGPGGSVESFPLSGSRRRWIVQTPGQLRPEQDAIGPAVSRLVHERAGFDLRTADLRFESAFQPQRRLARTYTRGRVLLCGDAAHVMSPIGGQGMNTGFADADYLAEALTEALRSPDKAHKLFAAYNRVRRHAFRCAAGRAARGMWMGTRTGSLYSGLRKWMARRILFHPAVRTRLAPHFAMLTLPGNPQSKGAAS</sequence>
<dbReference type="PANTHER" id="PTHR43476">
    <property type="entry name" value="3-(3-HYDROXY-PHENYL)PROPIONATE/3-HYDROXYCINNAMIC ACID HYDROXYLASE"/>
    <property type="match status" value="1"/>
</dbReference>
<comment type="caution">
    <text evidence="4">The sequence shown here is derived from an EMBL/GenBank/DDBJ whole genome shotgun (WGS) entry which is preliminary data.</text>
</comment>
<dbReference type="Gene3D" id="1.20.120.1630">
    <property type="match status" value="1"/>
</dbReference>
<keyword evidence="2" id="KW-0812">Transmembrane</keyword>
<feature type="transmembrane region" description="Helical" evidence="2">
    <location>
        <begin position="93"/>
        <end position="114"/>
    </location>
</feature>
<dbReference type="PRINTS" id="PR00420">
    <property type="entry name" value="RNGMNOXGNASE"/>
</dbReference>
<keyword evidence="2" id="KW-0472">Membrane</keyword>
<evidence type="ECO:0000259" key="3">
    <source>
        <dbReference type="Pfam" id="PF01494"/>
    </source>
</evidence>
<evidence type="ECO:0000256" key="1">
    <source>
        <dbReference type="ARBA" id="ARBA00023002"/>
    </source>
</evidence>
<keyword evidence="1" id="KW-0560">Oxidoreductase</keyword>
<name>A0ABU5N032_9BACT</name>
<organism evidence="4 5">
    <name type="scientific">Pontiella agarivorans</name>
    <dbReference type="NCBI Taxonomy" id="3038953"/>
    <lineage>
        <taxon>Bacteria</taxon>
        <taxon>Pseudomonadati</taxon>
        <taxon>Kiritimatiellota</taxon>
        <taxon>Kiritimatiellia</taxon>
        <taxon>Kiritimatiellales</taxon>
        <taxon>Pontiellaceae</taxon>
        <taxon>Pontiella</taxon>
    </lineage>
</organism>
<feature type="domain" description="FAD-binding" evidence="3">
    <location>
        <begin position="264"/>
        <end position="594"/>
    </location>
</feature>
<feature type="transmembrane region" description="Helical" evidence="2">
    <location>
        <begin position="16"/>
        <end position="40"/>
    </location>
</feature>
<dbReference type="Pfam" id="PF01494">
    <property type="entry name" value="FAD_binding_3"/>
    <property type="match status" value="1"/>
</dbReference>
<dbReference type="EMBL" id="JARVCO010000012">
    <property type="protein sequence ID" value="MDZ8119716.1"/>
    <property type="molecule type" value="Genomic_DNA"/>
</dbReference>
<dbReference type="SUPFAM" id="SSF51905">
    <property type="entry name" value="FAD/NAD(P)-binding domain"/>
    <property type="match status" value="1"/>
</dbReference>
<dbReference type="Gene3D" id="3.30.70.2450">
    <property type="match status" value="1"/>
</dbReference>
<keyword evidence="2" id="KW-1133">Transmembrane helix</keyword>
<evidence type="ECO:0000256" key="2">
    <source>
        <dbReference type="SAM" id="Phobius"/>
    </source>
</evidence>
<dbReference type="InterPro" id="IPR050631">
    <property type="entry name" value="PheA/TfdB_FAD_monoxygenase"/>
</dbReference>
<dbReference type="RefSeq" id="WP_322609499.1">
    <property type="nucleotide sequence ID" value="NZ_JARVCO010000012.1"/>
</dbReference>
<gene>
    <name evidence="4" type="ORF">P9H32_13895</name>
</gene>
<protein>
    <submittedName>
        <fullName evidence="4">FAD-dependent monooxygenase</fullName>
    </submittedName>
</protein>
<dbReference type="PANTHER" id="PTHR43476:SF3">
    <property type="entry name" value="FAD-BINDING MONOOXYGENASE"/>
    <property type="match status" value="1"/>
</dbReference>
<feature type="transmembrane region" description="Helical" evidence="2">
    <location>
        <begin position="52"/>
        <end position="72"/>
    </location>
</feature>